<evidence type="ECO:0008006" key="2">
    <source>
        <dbReference type="Google" id="ProtNLM"/>
    </source>
</evidence>
<proteinExistence type="predicted"/>
<gene>
    <name evidence="1" type="ORF">EVA_18322</name>
</gene>
<feature type="non-terminal residue" evidence="1">
    <location>
        <position position="196"/>
    </location>
</feature>
<feature type="non-terminal residue" evidence="1">
    <location>
        <position position="1"/>
    </location>
</feature>
<accession>J9FFA8</accession>
<comment type="caution">
    <text evidence="1">The sequence shown here is derived from an EMBL/GenBank/DDBJ whole genome shotgun (WGS) entry which is preliminary data.</text>
</comment>
<dbReference type="InterPro" id="IPR005901">
    <property type="entry name" value="GLPGLI"/>
</dbReference>
<dbReference type="EMBL" id="AMCI01006891">
    <property type="protein sequence ID" value="EJW93571.1"/>
    <property type="molecule type" value="Genomic_DNA"/>
</dbReference>
<sequence length="196" mass="23021">DSINDLCAESRKNAQKYKATWDSLSTKRCYLLQFLSAIDLERAVATVQWDVLRKYQYEQPIPDFQWNLETGDTLILDKPCKKATCSYAGRNYVAWYTEEVNLPYGPYIFGGLPGLIMYLHDTKYNWVFTCNGIEKPTKLRDMYLYKDKRYQKTTREKALSACKNEWEDFMNLAVDEIDLTIDGKKPEKNFPRRSSN</sequence>
<organism evidence="1">
    <name type="scientific">gut metagenome</name>
    <dbReference type="NCBI Taxonomy" id="749906"/>
    <lineage>
        <taxon>unclassified sequences</taxon>
        <taxon>metagenomes</taxon>
        <taxon>organismal metagenomes</taxon>
    </lineage>
</organism>
<dbReference type="AlphaFoldDB" id="J9FFA8"/>
<reference evidence="1" key="1">
    <citation type="journal article" date="2012" name="PLoS ONE">
        <title>Gene sets for utilization of primary and secondary nutrition supplies in the distal gut of endangered iberian lynx.</title>
        <authorList>
            <person name="Alcaide M."/>
            <person name="Messina E."/>
            <person name="Richter M."/>
            <person name="Bargiela R."/>
            <person name="Peplies J."/>
            <person name="Huws S.A."/>
            <person name="Newbold C.J."/>
            <person name="Golyshin P.N."/>
            <person name="Simon M.A."/>
            <person name="Lopez G."/>
            <person name="Yakimov M.M."/>
            <person name="Ferrer M."/>
        </authorList>
    </citation>
    <scope>NUCLEOTIDE SEQUENCE</scope>
</reference>
<evidence type="ECO:0000313" key="1">
    <source>
        <dbReference type="EMBL" id="EJW93571.1"/>
    </source>
</evidence>
<name>J9FFA8_9ZZZZ</name>
<protein>
    <recommendedName>
        <fullName evidence="2">GLPGLI family protein</fullName>
    </recommendedName>
</protein>
<dbReference type="NCBIfam" id="TIGR01200">
    <property type="entry name" value="GLPGLI"/>
    <property type="match status" value="1"/>
</dbReference>